<comment type="caution">
    <text evidence="3">The sequence shown here is derived from an EMBL/GenBank/DDBJ whole genome shotgun (WGS) entry which is preliminary data.</text>
</comment>
<sequence>MSRILVIGATGLIGAHVAASLAAAGHEVTGAARDVGSASRRMSLVRWLPVDVARTSTQTWRGHLAGIDAVVNCAGALQSGPMDDLAGTHERGPRALVAACEATGVRRFIHFSAMGVDVATPTEFSRSKLAGDTALMASDLDWIILRPSVVLGDAAYGASALIRGLAILPVLPVMPDTAELQPVSLADVVATVAFFTRPDAPVRLALPLAGPDRLTFTALVGLYRRWLGDPPATEFSLPGWLAMPLYRSGDLTGWLGWRPPVRSTARREIARGAVGDNRQWTTLTGIQPQSVEAMLNARPASVQERWFAGLYLLKPVVLVSLALFWIGSGLASLGPGYASGITLMEQGGAGALAAIAVIGGGLADLLVGAGIAVRRTARLALVAGIIVSLFYALAGTILTPWLWLDPLAPLLKIAPVLCLHLVALATLRDR</sequence>
<evidence type="ECO:0000259" key="2">
    <source>
        <dbReference type="Pfam" id="PF13460"/>
    </source>
</evidence>
<dbReference type="Pfam" id="PF13460">
    <property type="entry name" value="NAD_binding_10"/>
    <property type="match status" value="1"/>
</dbReference>
<keyword evidence="1" id="KW-1133">Transmembrane helix</keyword>
<organism evidence="3 4">
    <name type="scientific">Ancylobacter dichloromethanicus</name>
    <dbReference type="NCBI Taxonomy" id="518825"/>
    <lineage>
        <taxon>Bacteria</taxon>
        <taxon>Pseudomonadati</taxon>
        <taxon>Pseudomonadota</taxon>
        <taxon>Alphaproteobacteria</taxon>
        <taxon>Hyphomicrobiales</taxon>
        <taxon>Xanthobacteraceae</taxon>
        <taxon>Ancylobacter</taxon>
    </lineage>
</organism>
<dbReference type="GO" id="GO:0019290">
    <property type="term" value="P:siderophore biosynthetic process"/>
    <property type="evidence" value="ECO:0007669"/>
    <property type="project" value="InterPro"/>
</dbReference>
<keyword evidence="4" id="KW-1185">Reference proteome</keyword>
<dbReference type="SUPFAM" id="SSF51735">
    <property type="entry name" value="NAD(P)-binding Rossmann-fold domains"/>
    <property type="match status" value="1"/>
</dbReference>
<dbReference type="GO" id="GO:0008667">
    <property type="term" value="F:2,3-dihydro-2,3-dihydroxybenzoate dehydrogenase activity"/>
    <property type="evidence" value="ECO:0007669"/>
    <property type="project" value="InterPro"/>
</dbReference>
<feature type="transmembrane region" description="Helical" evidence="1">
    <location>
        <begin position="347"/>
        <end position="367"/>
    </location>
</feature>
<dbReference type="PANTHER" id="PTHR12126:SF11">
    <property type="entry name" value="NADH DEHYDROGENASE [UBIQUINONE] 1 ALPHA SUBCOMPLEX SUBUNIT 9, MITOCHONDRIAL"/>
    <property type="match status" value="1"/>
</dbReference>
<dbReference type="InterPro" id="IPR025695">
    <property type="entry name" value="DoxX-like"/>
</dbReference>
<reference evidence="3" key="2">
    <citation type="submission" date="2023-01" db="EMBL/GenBank/DDBJ databases">
        <authorList>
            <person name="Sun Q."/>
            <person name="Evtushenko L."/>
        </authorList>
    </citation>
    <scope>NUCLEOTIDE SEQUENCE</scope>
    <source>
        <strain evidence="3">VKM B-2484</strain>
    </source>
</reference>
<accession>A0A9W6N144</accession>
<keyword evidence="1" id="KW-0472">Membrane</keyword>
<gene>
    <name evidence="3" type="ORF">GCM10017643_46170</name>
</gene>
<dbReference type="PANTHER" id="PTHR12126">
    <property type="entry name" value="NADH-UBIQUINONE OXIDOREDUCTASE 39 KDA SUBUNIT-RELATED"/>
    <property type="match status" value="1"/>
</dbReference>
<feature type="transmembrane region" description="Helical" evidence="1">
    <location>
        <begin position="379"/>
        <end position="403"/>
    </location>
</feature>
<keyword evidence="1" id="KW-0812">Transmembrane</keyword>
<dbReference type="InterPro" id="IPR016040">
    <property type="entry name" value="NAD(P)-bd_dom"/>
</dbReference>
<dbReference type="GO" id="GO:0044877">
    <property type="term" value="F:protein-containing complex binding"/>
    <property type="evidence" value="ECO:0007669"/>
    <property type="project" value="TreeGrafter"/>
</dbReference>
<protein>
    <submittedName>
        <fullName evidence="3">Nucleoside-diphosphate sugar epimerase</fullName>
    </submittedName>
</protein>
<name>A0A9W6N144_9HYPH</name>
<evidence type="ECO:0000313" key="3">
    <source>
        <dbReference type="EMBL" id="GLK74499.1"/>
    </source>
</evidence>
<dbReference type="Gene3D" id="3.40.50.720">
    <property type="entry name" value="NAD(P)-binding Rossmann-like Domain"/>
    <property type="match status" value="1"/>
</dbReference>
<proteinExistence type="predicted"/>
<dbReference type="PRINTS" id="PR01397">
    <property type="entry name" value="DHBDHDRGNASE"/>
</dbReference>
<feature type="transmembrane region" description="Helical" evidence="1">
    <location>
        <begin position="409"/>
        <end position="427"/>
    </location>
</feature>
<evidence type="ECO:0000256" key="1">
    <source>
        <dbReference type="SAM" id="Phobius"/>
    </source>
</evidence>
<dbReference type="RefSeq" id="WP_213369930.1">
    <property type="nucleotide sequence ID" value="NZ_BSFJ01000043.1"/>
</dbReference>
<dbReference type="EMBL" id="BSFJ01000043">
    <property type="protein sequence ID" value="GLK74499.1"/>
    <property type="molecule type" value="Genomic_DNA"/>
</dbReference>
<feature type="domain" description="NAD(P)-binding" evidence="2">
    <location>
        <begin position="8"/>
        <end position="154"/>
    </location>
</feature>
<feature type="transmembrane region" description="Helical" evidence="1">
    <location>
        <begin position="306"/>
        <end position="327"/>
    </location>
</feature>
<dbReference type="InterPro" id="IPR003560">
    <property type="entry name" value="DHB_DH"/>
</dbReference>
<dbReference type="Pfam" id="PF13781">
    <property type="entry name" value="DoxX_3"/>
    <property type="match status" value="1"/>
</dbReference>
<dbReference type="Proteomes" id="UP001143370">
    <property type="component" value="Unassembled WGS sequence"/>
</dbReference>
<dbReference type="AlphaFoldDB" id="A0A9W6N144"/>
<dbReference type="InterPro" id="IPR051207">
    <property type="entry name" value="ComplexI_NDUFA9_subunit"/>
</dbReference>
<evidence type="ECO:0000313" key="4">
    <source>
        <dbReference type="Proteomes" id="UP001143370"/>
    </source>
</evidence>
<dbReference type="InterPro" id="IPR036291">
    <property type="entry name" value="NAD(P)-bd_dom_sf"/>
</dbReference>
<reference evidence="3" key="1">
    <citation type="journal article" date="2014" name="Int. J. Syst. Evol. Microbiol.">
        <title>Complete genome sequence of Corynebacterium casei LMG S-19264T (=DSM 44701T), isolated from a smear-ripened cheese.</title>
        <authorList>
            <consortium name="US DOE Joint Genome Institute (JGI-PGF)"/>
            <person name="Walter F."/>
            <person name="Albersmeier A."/>
            <person name="Kalinowski J."/>
            <person name="Ruckert C."/>
        </authorList>
    </citation>
    <scope>NUCLEOTIDE SEQUENCE</scope>
    <source>
        <strain evidence="3">VKM B-2484</strain>
    </source>
</reference>